<dbReference type="GO" id="GO:0004134">
    <property type="term" value="F:4-alpha-glucanotransferase activity"/>
    <property type="evidence" value="ECO:0007669"/>
    <property type="project" value="UniProtKB-EC"/>
</dbReference>
<feature type="region of interest" description="Disordered" evidence="1">
    <location>
        <begin position="1"/>
        <end position="29"/>
    </location>
</feature>
<evidence type="ECO:0000313" key="2">
    <source>
        <dbReference type="EMBL" id="OOK77249.1"/>
    </source>
</evidence>
<reference evidence="2 3" key="1">
    <citation type="submission" date="2017-02" db="EMBL/GenBank/DDBJ databases">
        <title>Complete genome sequences of Mycobacterium kansasii strains isolated from rhesus macaques.</title>
        <authorList>
            <person name="Panda A."/>
            <person name="Nagaraj S."/>
            <person name="Zhao X."/>
            <person name="Tettelin H."/>
            <person name="Detolla L.J."/>
        </authorList>
    </citation>
    <scope>NUCLEOTIDE SEQUENCE [LARGE SCALE GENOMIC DNA]</scope>
    <source>
        <strain evidence="2 3">11-3469</strain>
    </source>
</reference>
<feature type="compositionally biased region" description="Basic and acidic residues" evidence="1">
    <location>
        <begin position="1"/>
        <end position="10"/>
    </location>
</feature>
<dbReference type="EMBL" id="MVBN01000003">
    <property type="protein sequence ID" value="OOK77249.1"/>
    <property type="molecule type" value="Genomic_DNA"/>
</dbReference>
<dbReference type="Proteomes" id="UP000188532">
    <property type="component" value="Unassembled WGS sequence"/>
</dbReference>
<evidence type="ECO:0000256" key="1">
    <source>
        <dbReference type="SAM" id="MobiDB-lite"/>
    </source>
</evidence>
<name>A0A1V3XDE3_MYCKA</name>
<dbReference type="AlphaFoldDB" id="A0A1V3XDE3"/>
<keyword evidence="2" id="KW-0328">Glycosyltransferase</keyword>
<dbReference type="EC" id="2.4.1.25" evidence="2"/>
<proteinExistence type="predicted"/>
<comment type="caution">
    <text evidence="2">The sequence shown here is derived from an EMBL/GenBank/DDBJ whole genome shotgun (WGS) entry which is preliminary data.</text>
</comment>
<keyword evidence="2" id="KW-0808">Transferase</keyword>
<evidence type="ECO:0000313" key="3">
    <source>
        <dbReference type="Proteomes" id="UP000188532"/>
    </source>
</evidence>
<protein>
    <submittedName>
        <fullName evidence="2">4-alpha-glucanotransferase domain protein</fullName>
        <ecNumber evidence="2">2.4.1.25</ecNumber>
    </submittedName>
</protein>
<accession>A0A1V3XDE3</accession>
<organism evidence="2 3">
    <name type="scientific">Mycobacterium kansasii</name>
    <dbReference type="NCBI Taxonomy" id="1768"/>
    <lineage>
        <taxon>Bacteria</taxon>
        <taxon>Bacillati</taxon>
        <taxon>Actinomycetota</taxon>
        <taxon>Actinomycetes</taxon>
        <taxon>Mycobacteriales</taxon>
        <taxon>Mycobacteriaceae</taxon>
        <taxon>Mycobacterium</taxon>
    </lineage>
</organism>
<gene>
    <name evidence="2" type="primary">malQ</name>
    <name evidence="2" type="ORF">BZL29_3720</name>
</gene>
<sequence>MTDAVGDRRTQNQPGTTDEYPNWRVPLTGPDGRQVLIEDIFTDKRAATLAGVMRAVTAPAVT</sequence>